<feature type="domain" description="Glycosyl hydrolase-like 10" evidence="2">
    <location>
        <begin position="21"/>
        <end position="259"/>
    </location>
</feature>
<dbReference type="AlphaFoldDB" id="X1SPV7"/>
<dbReference type="PANTHER" id="PTHR43405">
    <property type="entry name" value="GLYCOSYL HYDROLASE DIGH"/>
    <property type="match status" value="1"/>
</dbReference>
<evidence type="ECO:0000256" key="1">
    <source>
        <dbReference type="ARBA" id="ARBA00022729"/>
    </source>
</evidence>
<protein>
    <recommendedName>
        <fullName evidence="2">Glycosyl hydrolase-like 10 domain-containing protein</fullName>
    </recommendedName>
</protein>
<dbReference type="Pfam" id="PF02638">
    <property type="entry name" value="GHL10"/>
    <property type="match status" value="1"/>
</dbReference>
<dbReference type="SUPFAM" id="SSF51445">
    <property type="entry name" value="(Trans)glycosidases"/>
    <property type="match status" value="1"/>
</dbReference>
<dbReference type="PANTHER" id="PTHR43405:SF1">
    <property type="entry name" value="GLYCOSYL HYDROLASE DIGH"/>
    <property type="match status" value="1"/>
</dbReference>
<gene>
    <name evidence="3" type="ORF">S12H4_40675</name>
</gene>
<dbReference type="InterPro" id="IPR003790">
    <property type="entry name" value="GHL10"/>
</dbReference>
<name>X1SPV7_9ZZZZ</name>
<reference evidence="3" key="1">
    <citation type="journal article" date="2014" name="Front. Microbiol.">
        <title>High frequency of phylogenetically diverse reductive dehalogenase-homologous genes in deep subseafloor sedimentary metagenomes.</title>
        <authorList>
            <person name="Kawai M."/>
            <person name="Futagami T."/>
            <person name="Toyoda A."/>
            <person name="Takaki Y."/>
            <person name="Nishi S."/>
            <person name="Hori S."/>
            <person name="Arai W."/>
            <person name="Tsubouchi T."/>
            <person name="Morono Y."/>
            <person name="Uchiyama I."/>
            <person name="Ito T."/>
            <person name="Fujiyama A."/>
            <person name="Inagaki F."/>
            <person name="Takami H."/>
        </authorList>
    </citation>
    <scope>NUCLEOTIDE SEQUENCE</scope>
    <source>
        <strain evidence="3">Expedition CK06-06</strain>
    </source>
</reference>
<proteinExistence type="predicted"/>
<evidence type="ECO:0000259" key="2">
    <source>
        <dbReference type="Pfam" id="PF02638"/>
    </source>
</evidence>
<sequence length="262" mass="30756">RFSDLRELGITGLNMRGGDMETILPVAAKEGFEVHSWIWALCHPYGKTMEEHPEWYMINRNRVSCIDKPPYVGYYRWLCPTKPEVQEYMKQRVLNLCKYDGLAAVHLDYIRYPDVILPVNIQPKYNLVQDKEYPEYDFCYCEDCRKAFKEKEGIDPLELEDPPSHIAWNEFRLNSVVQLVNMLADTAHQNGKKISAAVFPTPEIAITLVRQDWPRWNVDEIFPMMYHRDYNEDVEWIGEATLLDVKALKNSKTRLFSGMIIN</sequence>
<comment type="caution">
    <text evidence="3">The sequence shown here is derived from an EMBL/GenBank/DDBJ whole genome shotgun (WGS) entry which is preliminary data.</text>
</comment>
<dbReference type="InterPro" id="IPR052177">
    <property type="entry name" value="Divisome_Glycosyl_Hydrolase"/>
</dbReference>
<dbReference type="EMBL" id="BARW01024704">
    <property type="protein sequence ID" value="GAI94948.1"/>
    <property type="molecule type" value="Genomic_DNA"/>
</dbReference>
<evidence type="ECO:0000313" key="3">
    <source>
        <dbReference type="EMBL" id="GAI94948.1"/>
    </source>
</evidence>
<dbReference type="InterPro" id="IPR017853">
    <property type="entry name" value="GH"/>
</dbReference>
<keyword evidence="1" id="KW-0732">Signal</keyword>
<organism evidence="3">
    <name type="scientific">marine sediment metagenome</name>
    <dbReference type="NCBI Taxonomy" id="412755"/>
    <lineage>
        <taxon>unclassified sequences</taxon>
        <taxon>metagenomes</taxon>
        <taxon>ecological metagenomes</taxon>
    </lineage>
</organism>
<accession>X1SPV7</accession>
<feature type="non-terminal residue" evidence="3">
    <location>
        <position position="262"/>
    </location>
</feature>
<dbReference type="Gene3D" id="3.20.20.80">
    <property type="entry name" value="Glycosidases"/>
    <property type="match status" value="1"/>
</dbReference>
<feature type="non-terminal residue" evidence="3">
    <location>
        <position position="1"/>
    </location>
</feature>